<keyword evidence="1 2" id="KW-0732">Signal</keyword>
<feature type="chain" id="PRO_5046400985" evidence="2">
    <location>
        <begin position="24"/>
        <end position="480"/>
    </location>
</feature>
<feature type="domain" description="SLH" evidence="3">
    <location>
        <begin position="132"/>
        <end position="204"/>
    </location>
</feature>
<dbReference type="Gene3D" id="3.40.33.10">
    <property type="entry name" value="CAP"/>
    <property type="match status" value="1"/>
</dbReference>
<evidence type="ECO:0000256" key="1">
    <source>
        <dbReference type="ARBA" id="ARBA00022729"/>
    </source>
</evidence>
<dbReference type="Pfam" id="PF00188">
    <property type="entry name" value="CAP"/>
    <property type="match status" value="1"/>
</dbReference>
<reference evidence="5" key="1">
    <citation type="journal article" date="2019" name="Int. J. Syst. Evol. Microbiol.">
        <title>The Global Catalogue of Microorganisms (GCM) 10K type strain sequencing project: providing services to taxonomists for standard genome sequencing and annotation.</title>
        <authorList>
            <consortium name="The Broad Institute Genomics Platform"/>
            <consortium name="The Broad Institute Genome Sequencing Center for Infectious Disease"/>
            <person name="Wu L."/>
            <person name="Ma J."/>
        </authorList>
    </citation>
    <scope>NUCLEOTIDE SEQUENCE [LARGE SCALE GENOMIC DNA]</scope>
    <source>
        <strain evidence="5">CCUG 49339</strain>
    </source>
</reference>
<dbReference type="PANTHER" id="PTHR31157">
    <property type="entry name" value="SCP DOMAIN-CONTAINING PROTEIN"/>
    <property type="match status" value="1"/>
</dbReference>
<gene>
    <name evidence="4" type="ORF">ACFSCX_20485</name>
</gene>
<dbReference type="Pfam" id="PF14504">
    <property type="entry name" value="CAP_assoc_N"/>
    <property type="match status" value="1"/>
</dbReference>
<feature type="domain" description="SLH" evidence="3">
    <location>
        <begin position="27"/>
        <end position="91"/>
    </location>
</feature>
<dbReference type="InterPro" id="IPR014044">
    <property type="entry name" value="CAP_dom"/>
</dbReference>
<dbReference type="CDD" id="cd05379">
    <property type="entry name" value="CAP_bacterial"/>
    <property type="match status" value="1"/>
</dbReference>
<organism evidence="4 5">
    <name type="scientific">Bacillus salitolerans</name>
    <dbReference type="NCBI Taxonomy" id="1437434"/>
    <lineage>
        <taxon>Bacteria</taxon>
        <taxon>Bacillati</taxon>
        <taxon>Bacillota</taxon>
        <taxon>Bacilli</taxon>
        <taxon>Bacillales</taxon>
        <taxon>Bacillaceae</taxon>
        <taxon>Bacillus</taxon>
    </lineage>
</organism>
<accession>A0ABW4LXR2</accession>
<dbReference type="InterPro" id="IPR035940">
    <property type="entry name" value="CAP_sf"/>
</dbReference>
<sequence>MKKLYALILAIMVSMNLSSATSASELSATDYKDYDATQYWAEGIKWAVNHGIMKGYSDERLLKPNHTLTEAQYLTMYFRYFIPEELHQLQNRTNNIGHWAVAQYSLAEQYHLSVSNDPLKYDQPIRRGDTALLLAEGITAKEMTEEEAIQWLYDHNLSTGYPDENGYYPKTYYSYKPNDTLTRAQGAVFLYRLLESELENEVLKVVGQEVYNFSIFGIEMYDQRAKIEEKIGEPKRITFDFQGLKLHTYYNDNYEDFMIVGYDVNDEAALLYSNQQDWFKVEKNDMPLALFHEQITSSFGDPAINYSIKNNYFMVDNLAINYFYEVHDSLIPVRALMIERFDFEGYEIPTNLFESDNYLSFDITNSYRNKFGLESVAWDDKVADTAFKHSKDMGLNKYFSHYNLLGENPGDRLQRDGLYLSSWGENIAKGYTNGIDATEGWMNSTGHRENMLRPSHTHVGIGTYFDNGVTPHYTQVFFTP</sequence>
<dbReference type="PROSITE" id="PS51272">
    <property type="entry name" value="SLH"/>
    <property type="match status" value="2"/>
</dbReference>
<dbReference type="EMBL" id="JBHUEM010000051">
    <property type="protein sequence ID" value="MFD1738895.1"/>
    <property type="molecule type" value="Genomic_DNA"/>
</dbReference>
<dbReference type="Pfam" id="PF00395">
    <property type="entry name" value="SLH"/>
    <property type="match status" value="2"/>
</dbReference>
<evidence type="ECO:0000313" key="5">
    <source>
        <dbReference type="Proteomes" id="UP001597214"/>
    </source>
</evidence>
<protein>
    <submittedName>
        <fullName evidence="4">CAP domain-containing protein</fullName>
    </submittedName>
</protein>
<comment type="caution">
    <text evidence="4">The sequence shown here is derived from an EMBL/GenBank/DDBJ whole genome shotgun (WGS) entry which is preliminary data.</text>
</comment>
<dbReference type="InterPro" id="IPR001119">
    <property type="entry name" value="SLH_dom"/>
</dbReference>
<evidence type="ECO:0000313" key="4">
    <source>
        <dbReference type="EMBL" id="MFD1738895.1"/>
    </source>
</evidence>
<dbReference type="RefSeq" id="WP_377930118.1">
    <property type="nucleotide sequence ID" value="NZ_JBHUEM010000051.1"/>
</dbReference>
<dbReference type="Proteomes" id="UP001597214">
    <property type="component" value="Unassembled WGS sequence"/>
</dbReference>
<evidence type="ECO:0000259" key="3">
    <source>
        <dbReference type="PROSITE" id="PS51272"/>
    </source>
</evidence>
<dbReference type="SUPFAM" id="SSF55797">
    <property type="entry name" value="PR-1-like"/>
    <property type="match status" value="1"/>
</dbReference>
<proteinExistence type="predicted"/>
<dbReference type="InterPro" id="IPR029410">
    <property type="entry name" value="CAP_assoc"/>
</dbReference>
<name>A0ABW4LXR2_9BACI</name>
<feature type="signal peptide" evidence="2">
    <location>
        <begin position="1"/>
        <end position="23"/>
    </location>
</feature>
<keyword evidence="5" id="KW-1185">Reference proteome</keyword>
<dbReference type="PANTHER" id="PTHR31157:SF1">
    <property type="entry name" value="SCP DOMAIN-CONTAINING PROTEIN"/>
    <property type="match status" value="1"/>
</dbReference>
<evidence type="ECO:0000256" key="2">
    <source>
        <dbReference type="SAM" id="SignalP"/>
    </source>
</evidence>